<dbReference type="InterPro" id="IPR001099">
    <property type="entry name" value="Chalcone/stilbene_synt_N"/>
</dbReference>
<evidence type="ECO:0000256" key="2">
    <source>
        <dbReference type="ARBA" id="ARBA00004966"/>
    </source>
</evidence>
<feature type="domain" description="Chalcone/stilbene synthase C-terminal" evidence="11">
    <location>
        <begin position="238"/>
        <end position="387"/>
    </location>
</feature>
<feature type="domain" description="Chalcone/stilbene synthase N-terminal" evidence="10">
    <location>
        <begin position="5"/>
        <end position="228"/>
    </location>
</feature>
<evidence type="ECO:0000313" key="13">
    <source>
        <dbReference type="Proteomes" id="UP001161247"/>
    </source>
</evidence>
<dbReference type="Pfam" id="PF00195">
    <property type="entry name" value="Chal_sti_synt_N"/>
    <property type="match status" value="1"/>
</dbReference>
<dbReference type="PANTHER" id="PTHR11877">
    <property type="entry name" value="HYDROXYMETHYLGLUTARYL-COA SYNTHASE"/>
    <property type="match status" value="1"/>
</dbReference>
<dbReference type="GO" id="GO:0030639">
    <property type="term" value="P:polyketide biosynthetic process"/>
    <property type="evidence" value="ECO:0007669"/>
    <property type="project" value="TreeGrafter"/>
</dbReference>
<keyword evidence="6" id="KW-0284">Flavonoid biosynthesis</keyword>
<evidence type="ECO:0000256" key="4">
    <source>
        <dbReference type="ARBA" id="ARBA00012975"/>
    </source>
</evidence>
<gene>
    <name evidence="12" type="ORF">OLC1_LOCUS2491</name>
</gene>
<proteinExistence type="inferred from homology"/>
<evidence type="ECO:0000256" key="6">
    <source>
        <dbReference type="ARBA" id="ARBA00023241"/>
    </source>
</evidence>
<organism evidence="12 13">
    <name type="scientific">Oldenlandia corymbosa var. corymbosa</name>
    <dbReference type="NCBI Taxonomy" id="529605"/>
    <lineage>
        <taxon>Eukaryota</taxon>
        <taxon>Viridiplantae</taxon>
        <taxon>Streptophyta</taxon>
        <taxon>Embryophyta</taxon>
        <taxon>Tracheophyta</taxon>
        <taxon>Spermatophyta</taxon>
        <taxon>Magnoliopsida</taxon>
        <taxon>eudicotyledons</taxon>
        <taxon>Gunneridae</taxon>
        <taxon>Pentapetalae</taxon>
        <taxon>asterids</taxon>
        <taxon>lamiids</taxon>
        <taxon>Gentianales</taxon>
        <taxon>Rubiaceae</taxon>
        <taxon>Rubioideae</taxon>
        <taxon>Spermacoceae</taxon>
        <taxon>Hedyotis-Oldenlandia complex</taxon>
        <taxon>Oldenlandia</taxon>
    </lineage>
</organism>
<dbReference type="FunFam" id="3.40.47.10:FF:000014">
    <property type="entry name" value="Chalcone synthase 1"/>
    <property type="match status" value="1"/>
</dbReference>
<dbReference type="GO" id="GO:0009813">
    <property type="term" value="P:flavonoid biosynthetic process"/>
    <property type="evidence" value="ECO:0007669"/>
    <property type="project" value="UniProtKB-KW"/>
</dbReference>
<evidence type="ECO:0000256" key="9">
    <source>
        <dbReference type="RuleBase" id="RU003633"/>
    </source>
</evidence>
<dbReference type="FunFam" id="3.40.47.10:FF:000025">
    <property type="entry name" value="Chalcone synthase 2"/>
    <property type="match status" value="1"/>
</dbReference>
<dbReference type="GO" id="GO:0016210">
    <property type="term" value="F:naringenin-chalcone synthase activity"/>
    <property type="evidence" value="ECO:0007669"/>
    <property type="project" value="UniProtKB-EC"/>
</dbReference>
<name>A0AAV1C6M5_OLDCO</name>
<protein>
    <recommendedName>
        <fullName evidence="4">chalcone synthase</fullName>
        <ecNumber evidence="4">2.3.1.74</ecNumber>
    </recommendedName>
</protein>
<keyword evidence="13" id="KW-1185">Reference proteome</keyword>
<dbReference type="PROSITE" id="PS00441">
    <property type="entry name" value="CHALCONE_SYNTH"/>
    <property type="match status" value="1"/>
</dbReference>
<evidence type="ECO:0000313" key="12">
    <source>
        <dbReference type="EMBL" id="CAI9090309.1"/>
    </source>
</evidence>
<evidence type="ECO:0000256" key="1">
    <source>
        <dbReference type="ARBA" id="ARBA00002969"/>
    </source>
</evidence>
<dbReference type="InterPro" id="IPR016039">
    <property type="entry name" value="Thiolase-like"/>
</dbReference>
<dbReference type="PIRSF" id="PIRSF000451">
    <property type="entry name" value="PKS_III"/>
    <property type="match status" value="1"/>
</dbReference>
<accession>A0AAV1C6M5</accession>
<dbReference type="Pfam" id="PF02797">
    <property type="entry name" value="Chal_sti_synt_C"/>
    <property type="match status" value="1"/>
</dbReference>
<dbReference type="Gene3D" id="3.40.47.10">
    <property type="match status" value="2"/>
</dbReference>
<dbReference type="AlphaFoldDB" id="A0AAV1C6M5"/>
<dbReference type="EC" id="2.3.1.74" evidence="4"/>
<evidence type="ECO:0000256" key="7">
    <source>
        <dbReference type="ARBA" id="ARBA00023315"/>
    </source>
</evidence>
<dbReference type="SUPFAM" id="SSF53901">
    <property type="entry name" value="Thiolase-like"/>
    <property type="match status" value="2"/>
</dbReference>
<dbReference type="CDD" id="cd00831">
    <property type="entry name" value="CHS_like"/>
    <property type="match status" value="1"/>
</dbReference>
<sequence>MVTVEDLRKASRAEGPATILAIGTATPSNWVDQSTYPDYYFRITNSEHMTEFKEKFQRLCDKTMIRKRHMHLTEEILKENPSMCAYMAPSLSVRQDIVTVEVPKLGKQAAEKAIEEWGQPKSKITHLVFYTSSTTDMPGADIQLSKQLELNPSTKRFMLYQLGCFAGATVLRLAKDLAENNKGARILVVCAEITAATFHGPNKADFVSLIGQALFGDGAAAIIVGSDPEPCVERPLFELVSAAQTIIPDSDGAIKGHLCEAGMTFHLVRGVPDAISENINESLDEAFGPLGISDWNSLFWIAHAGGPAILDKLETKLSLRPEKLRATRHILREYGNMSSAGVLFSLQEMVKASVKDRLSTTGEGLEWGVLFGFGPGLTVETIVLRSVVIN</sequence>
<keyword evidence="7 9" id="KW-0012">Acyltransferase</keyword>
<comment type="pathway">
    <text evidence="2">Secondary metabolite biosynthesis; flavonoid biosynthesis.</text>
</comment>
<dbReference type="PANTHER" id="PTHR11877:SF80">
    <property type="entry name" value="CHALCONE SYNTHASE 1"/>
    <property type="match status" value="1"/>
</dbReference>
<evidence type="ECO:0000259" key="11">
    <source>
        <dbReference type="Pfam" id="PF02797"/>
    </source>
</evidence>
<evidence type="ECO:0000256" key="3">
    <source>
        <dbReference type="ARBA" id="ARBA00005531"/>
    </source>
</evidence>
<dbReference type="InterPro" id="IPR018088">
    <property type="entry name" value="Chalcone/stilbene_synthase_AS"/>
</dbReference>
<comment type="similarity">
    <text evidence="3 9">Belongs to the thiolase-like superfamily. Chalcone/stilbene synthases family.</text>
</comment>
<dbReference type="InterPro" id="IPR012328">
    <property type="entry name" value="Chalcone/stilbene_synt_C"/>
</dbReference>
<dbReference type="EMBL" id="OX459118">
    <property type="protein sequence ID" value="CAI9090309.1"/>
    <property type="molecule type" value="Genomic_DNA"/>
</dbReference>
<evidence type="ECO:0000256" key="5">
    <source>
        <dbReference type="ARBA" id="ARBA00022679"/>
    </source>
</evidence>
<feature type="active site" description="Acyl-thioester intermediate" evidence="8">
    <location>
        <position position="164"/>
    </location>
</feature>
<reference evidence="12" key="1">
    <citation type="submission" date="2023-03" db="EMBL/GenBank/DDBJ databases">
        <authorList>
            <person name="Julca I."/>
        </authorList>
    </citation>
    <scope>NUCLEOTIDE SEQUENCE</scope>
</reference>
<comment type="function">
    <text evidence="1">The primary product of this enzyme is 4,2',4',6'-tetrahydroxychalcone (also termed naringenin-chalcone or chalcone) which can under specific conditions spontaneously isomerize into naringenin.</text>
</comment>
<evidence type="ECO:0000259" key="10">
    <source>
        <dbReference type="Pfam" id="PF00195"/>
    </source>
</evidence>
<dbReference type="Proteomes" id="UP001161247">
    <property type="component" value="Chromosome 1"/>
</dbReference>
<dbReference type="GO" id="GO:0042803">
    <property type="term" value="F:protein homodimerization activity"/>
    <property type="evidence" value="ECO:0007669"/>
    <property type="project" value="UniProtKB-ARBA"/>
</dbReference>
<dbReference type="InterPro" id="IPR011141">
    <property type="entry name" value="Polyketide_synthase_type-III"/>
</dbReference>
<evidence type="ECO:0000256" key="8">
    <source>
        <dbReference type="PIRSR" id="PIRSR000451-1"/>
    </source>
</evidence>
<keyword evidence="5 9" id="KW-0808">Transferase</keyword>